<dbReference type="GO" id="GO:0007094">
    <property type="term" value="P:mitotic spindle assembly checkpoint signaling"/>
    <property type="evidence" value="ECO:0007669"/>
    <property type="project" value="TreeGrafter"/>
</dbReference>
<dbReference type="InterPro" id="IPR046362">
    <property type="entry name" value="Zw10/DSL1_C_sf"/>
</dbReference>
<reference evidence="3 4" key="1">
    <citation type="journal article" date="2020" name="Nat. Food">
        <title>A phased Vanilla planifolia genome enables genetic improvement of flavour and production.</title>
        <authorList>
            <person name="Hasing T."/>
            <person name="Tang H."/>
            <person name="Brym M."/>
            <person name="Khazi F."/>
            <person name="Huang T."/>
            <person name="Chambers A.H."/>
        </authorList>
    </citation>
    <scope>NUCLEOTIDE SEQUENCE [LARGE SCALE GENOMIC DNA]</scope>
    <source>
        <tissue evidence="3">Leaf</tissue>
    </source>
</reference>
<dbReference type="Pfam" id="PF22766">
    <property type="entry name" value="ZW10_C2"/>
    <property type="match status" value="1"/>
</dbReference>
<dbReference type="OrthoDB" id="783657at2759"/>
<dbReference type="Pfam" id="PF20665">
    <property type="entry name" value="Zw10_middle"/>
    <property type="match status" value="1"/>
</dbReference>
<dbReference type="GO" id="GO:0006888">
    <property type="term" value="P:endoplasmic reticulum to Golgi vesicle-mediated transport"/>
    <property type="evidence" value="ECO:0007669"/>
    <property type="project" value="TreeGrafter"/>
</dbReference>
<evidence type="ECO:0000313" key="3">
    <source>
        <dbReference type="EMBL" id="KAG0446794.1"/>
    </source>
</evidence>
<dbReference type="EMBL" id="JADCNM010000539">
    <property type="protein sequence ID" value="KAG0446794.1"/>
    <property type="molecule type" value="Genomic_DNA"/>
</dbReference>
<comment type="caution">
    <text evidence="3">The sequence shown here is derived from an EMBL/GenBank/DDBJ whole genome shotgun (WGS) entry which is preliminary data.</text>
</comment>
<proteinExistence type="predicted"/>
<evidence type="ECO:0000259" key="1">
    <source>
        <dbReference type="Pfam" id="PF20665"/>
    </source>
</evidence>
<gene>
    <name evidence="3" type="ORF">HPP92_028632</name>
</gene>
<feature type="domain" description="Centromere/kinetochore protein zw10 middle" evidence="1">
    <location>
        <begin position="12"/>
        <end position="79"/>
    </location>
</feature>
<organism evidence="3 4">
    <name type="scientific">Vanilla planifolia</name>
    <name type="common">Vanilla</name>
    <dbReference type="NCBI Taxonomy" id="51239"/>
    <lineage>
        <taxon>Eukaryota</taxon>
        <taxon>Viridiplantae</taxon>
        <taxon>Streptophyta</taxon>
        <taxon>Embryophyta</taxon>
        <taxon>Tracheophyta</taxon>
        <taxon>Spermatophyta</taxon>
        <taxon>Magnoliopsida</taxon>
        <taxon>Liliopsida</taxon>
        <taxon>Asparagales</taxon>
        <taxon>Orchidaceae</taxon>
        <taxon>Vanilloideae</taxon>
        <taxon>Vanilleae</taxon>
        <taxon>Vanilla</taxon>
    </lineage>
</organism>
<dbReference type="InterPro" id="IPR055148">
    <property type="entry name" value="ZW10_C_2"/>
</dbReference>
<dbReference type="Gene3D" id="1.10.357.150">
    <property type="match status" value="1"/>
</dbReference>
<protein>
    <recommendedName>
        <fullName evidence="5">Centromere/kinetochore protein zw10-like protein</fullName>
    </recommendedName>
</protein>
<dbReference type="PANTHER" id="PTHR12205:SF0">
    <property type="entry name" value="CENTROMERE_KINETOCHORE PROTEIN ZW10 HOMOLOG"/>
    <property type="match status" value="1"/>
</dbReference>
<feature type="domain" description="ZW10 C-terminal helical" evidence="2">
    <location>
        <begin position="183"/>
        <end position="284"/>
    </location>
</feature>
<evidence type="ECO:0000313" key="4">
    <source>
        <dbReference type="Proteomes" id="UP000639772"/>
    </source>
</evidence>
<dbReference type="InterPro" id="IPR048344">
    <property type="entry name" value="Zw10_middle"/>
</dbReference>
<sequence length="289" mass="33149">MTVIGIDSSYRSQAVPEDAAKMAEFEDIIMEFENSLKEMQFISYDNNNEQTLSHFAHNVEVHFACRKKCEILAKARDILLQFNSLDACKSSTRVAKEFCHAARDVMLLYKAIVPTKYRADFPSSLKKFVVFVDIVPSFCQMAENVLQTQIELVINRLKEAIDGADGFQNTHQPQQFELAKFSIDQLQRLVHMALENLLLLLHSVTGEVDEKLKLMEGALFDELIPSLRKLRRLADLFDMPLKSITSLWQSGELINDSFTSSEVENFIRAVFFDSPLRKECLRRIETAQK</sequence>
<evidence type="ECO:0008006" key="5">
    <source>
        <dbReference type="Google" id="ProtNLM"/>
    </source>
</evidence>
<dbReference type="Proteomes" id="UP000639772">
    <property type="component" value="Unassembled WGS sequence"/>
</dbReference>
<name>A0A835P5A5_VANPL</name>
<dbReference type="PANTHER" id="PTHR12205">
    <property type="entry name" value="CENTROMERE/KINETOCHORE PROTEIN ZW10"/>
    <property type="match status" value="1"/>
</dbReference>
<dbReference type="GO" id="GO:0005737">
    <property type="term" value="C:cytoplasm"/>
    <property type="evidence" value="ECO:0007669"/>
    <property type="project" value="GOC"/>
</dbReference>
<accession>A0A835P5A5</accession>
<dbReference type="GO" id="GO:1990423">
    <property type="term" value="C:RZZ complex"/>
    <property type="evidence" value="ECO:0007669"/>
    <property type="project" value="TreeGrafter"/>
</dbReference>
<evidence type="ECO:0000259" key="2">
    <source>
        <dbReference type="Pfam" id="PF22766"/>
    </source>
</evidence>
<dbReference type="AlphaFoldDB" id="A0A835P5A5"/>